<dbReference type="InterPro" id="IPR011990">
    <property type="entry name" value="TPR-like_helical_dom_sf"/>
</dbReference>
<gene>
    <name evidence="2" type="ORF">SAMN04488522_1011411</name>
</gene>
<dbReference type="PROSITE" id="PS50005">
    <property type="entry name" value="TPR"/>
    <property type="match status" value="1"/>
</dbReference>
<dbReference type="Gene3D" id="1.25.40.10">
    <property type="entry name" value="Tetratricopeptide repeat domain"/>
    <property type="match status" value="1"/>
</dbReference>
<dbReference type="Pfam" id="PF12895">
    <property type="entry name" value="ANAPC3"/>
    <property type="match status" value="1"/>
</dbReference>
<keyword evidence="3" id="KW-1185">Reference proteome</keyword>
<dbReference type="AlphaFoldDB" id="A0A1M4WWK9"/>
<reference evidence="3" key="1">
    <citation type="submission" date="2016-11" db="EMBL/GenBank/DDBJ databases">
        <authorList>
            <person name="Varghese N."/>
            <person name="Submissions S."/>
        </authorList>
    </citation>
    <scope>NUCLEOTIDE SEQUENCE [LARGE SCALE GENOMIC DNA]</scope>
    <source>
        <strain evidence="3">DSM 16990</strain>
    </source>
</reference>
<dbReference type="EMBL" id="FQUQ01000001">
    <property type="protein sequence ID" value="SHE85585.1"/>
    <property type="molecule type" value="Genomic_DNA"/>
</dbReference>
<sequence>MEKETVKKLLSKFYIEYHNSNYKEAVLLLNGILLKEEEEDFWIYSRLSSCHYELKDYEMALFYAKKAYKLNPDSPLVLWDYAGVLIMLKKERNAIELLKRIQNMSNDLTEHGFMDPDVKWMKSLKNDANFLIGKAYYLICEDALSKIFLSNYLSNRESALKSIYTREDALLYLEKVGI</sequence>
<proteinExistence type="predicted"/>
<evidence type="ECO:0000313" key="2">
    <source>
        <dbReference type="EMBL" id="SHE85585.1"/>
    </source>
</evidence>
<dbReference type="SUPFAM" id="SSF48452">
    <property type="entry name" value="TPR-like"/>
    <property type="match status" value="1"/>
</dbReference>
<dbReference type="Proteomes" id="UP000184287">
    <property type="component" value="Unassembled WGS sequence"/>
</dbReference>
<keyword evidence="1" id="KW-0802">TPR repeat</keyword>
<name>A0A1M4WWK9_9SPHI</name>
<evidence type="ECO:0000256" key="1">
    <source>
        <dbReference type="PROSITE-ProRule" id="PRU00339"/>
    </source>
</evidence>
<feature type="repeat" description="TPR" evidence="1">
    <location>
        <begin position="41"/>
        <end position="74"/>
    </location>
</feature>
<accession>A0A1M4WWK9</accession>
<evidence type="ECO:0000313" key="3">
    <source>
        <dbReference type="Proteomes" id="UP000184287"/>
    </source>
</evidence>
<organism evidence="2 3">
    <name type="scientific">Pedobacter caeni</name>
    <dbReference type="NCBI Taxonomy" id="288992"/>
    <lineage>
        <taxon>Bacteria</taxon>
        <taxon>Pseudomonadati</taxon>
        <taxon>Bacteroidota</taxon>
        <taxon>Sphingobacteriia</taxon>
        <taxon>Sphingobacteriales</taxon>
        <taxon>Sphingobacteriaceae</taxon>
        <taxon>Pedobacter</taxon>
    </lineage>
</organism>
<dbReference type="RefSeq" id="WP_073229079.1">
    <property type="nucleotide sequence ID" value="NZ_FQUQ01000001.1"/>
</dbReference>
<protein>
    <submittedName>
        <fullName evidence="2">Tetratricopeptide repeat-containing protein</fullName>
    </submittedName>
</protein>
<dbReference type="InterPro" id="IPR019734">
    <property type="entry name" value="TPR_rpt"/>
</dbReference>
<dbReference type="OrthoDB" id="1072852at2"/>